<protein>
    <recommendedName>
        <fullName evidence="4">DUF2834 domain-containing protein</fullName>
    </recommendedName>
</protein>
<evidence type="ECO:0000256" key="1">
    <source>
        <dbReference type="SAM" id="Phobius"/>
    </source>
</evidence>
<keyword evidence="1" id="KW-1133">Transmembrane helix</keyword>
<dbReference type="Proteomes" id="UP000783253">
    <property type="component" value="Unassembled WGS sequence"/>
</dbReference>
<evidence type="ECO:0000313" key="2">
    <source>
        <dbReference type="EMBL" id="MBX7457721.1"/>
    </source>
</evidence>
<name>A0ABS7IZU7_9SPHN</name>
<sequence length="129" mass="14003">MTTLEILFALGAVGALPAVLLLALRGRVQESWWLAAALGAAFIAFSALPIAQEGYLGFLPNHTQDLWGTQVWYDLIICVVISLVFIVPRAKAVGMRVPLWVIAVGLTASISLLPMVARLFWLESRAKAD</sequence>
<feature type="transmembrane region" description="Helical" evidence="1">
    <location>
        <begin position="99"/>
        <end position="121"/>
    </location>
</feature>
<feature type="transmembrane region" description="Helical" evidence="1">
    <location>
        <begin position="71"/>
        <end position="87"/>
    </location>
</feature>
<reference evidence="2 3" key="1">
    <citation type="submission" date="2021-08" db="EMBL/GenBank/DDBJ databases">
        <title>Comparative Genomics Analysis of the Genus Qipengyuania Reveals Extensive Genetic Diversity and Metabolic Versatility, Including the Description of Fifteen Novel Species.</title>
        <authorList>
            <person name="Liu Y."/>
        </authorList>
    </citation>
    <scope>NUCLEOTIDE SEQUENCE [LARGE SCALE GENOMIC DNA]</scope>
    <source>
        <strain evidence="2 3">1NDH17</strain>
    </source>
</reference>
<comment type="caution">
    <text evidence="2">The sequence shown here is derived from an EMBL/GenBank/DDBJ whole genome shotgun (WGS) entry which is preliminary data.</text>
</comment>
<keyword evidence="1" id="KW-0812">Transmembrane</keyword>
<dbReference type="EMBL" id="JAIGNK010000002">
    <property type="protein sequence ID" value="MBX7457721.1"/>
    <property type="molecule type" value="Genomic_DNA"/>
</dbReference>
<gene>
    <name evidence="2" type="ORF">K3152_05645</name>
</gene>
<evidence type="ECO:0008006" key="4">
    <source>
        <dbReference type="Google" id="ProtNLM"/>
    </source>
</evidence>
<dbReference type="RefSeq" id="WP_221573158.1">
    <property type="nucleotide sequence ID" value="NZ_JAIGNK010000002.1"/>
</dbReference>
<proteinExistence type="predicted"/>
<keyword evidence="3" id="KW-1185">Reference proteome</keyword>
<organism evidence="2 3">
    <name type="scientific">Qipengyuania polymorpha</name>
    <dbReference type="NCBI Taxonomy" id="2867234"/>
    <lineage>
        <taxon>Bacteria</taxon>
        <taxon>Pseudomonadati</taxon>
        <taxon>Pseudomonadota</taxon>
        <taxon>Alphaproteobacteria</taxon>
        <taxon>Sphingomonadales</taxon>
        <taxon>Erythrobacteraceae</taxon>
        <taxon>Qipengyuania</taxon>
    </lineage>
</organism>
<keyword evidence="1" id="KW-0472">Membrane</keyword>
<feature type="transmembrane region" description="Helical" evidence="1">
    <location>
        <begin position="31"/>
        <end position="51"/>
    </location>
</feature>
<accession>A0ABS7IZU7</accession>
<feature type="transmembrane region" description="Helical" evidence="1">
    <location>
        <begin position="6"/>
        <end position="24"/>
    </location>
</feature>
<evidence type="ECO:0000313" key="3">
    <source>
        <dbReference type="Proteomes" id="UP000783253"/>
    </source>
</evidence>